<feature type="region of interest" description="Disordered" evidence="2">
    <location>
        <begin position="1"/>
        <end position="23"/>
    </location>
</feature>
<feature type="coiled-coil region" evidence="1">
    <location>
        <begin position="73"/>
        <end position="100"/>
    </location>
</feature>
<evidence type="ECO:0000313" key="4">
    <source>
        <dbReference type="Proteomes" id="UP000767238"/>
    </source>
</evidence>
<protein>
    <submittedName>
        <fullName evidence="3">Uncharacterized protein</fullName>
    </submittedName>
</protein>
<name>A0A9P8G632_AURME</name>
<sequence>LEIHATDPVTPLSKQDRPVASSTHKNLAVDHYTWIDHQQTSDEQHHQFPTSIIRFALDPSTNEPDPEPTPTMNSSVMNKIRDAQSEVKKLESTINNMCSSIEKRDTGLCATKEALYAIMIELDLLNNKMEYLAGCSFVVRSVKI</sequence>
<gene>
    <name evidence="3" type="ORF">KCV03_g10207</name>
</gene>
<reference evidence="3" key="1">
    <citation type="journal article" date="2021" name="J Fungi (Basel)">
        <title>Virulence traits and population genomics of the black yeast Aureobasidium melanogenum.</title>
        <authorList>
            <person name="Cernosa A."/>
            <person name="Sun X."/>
            <person name="Gostincar C."/>
            <person name="Fang C."/>
            <person name="Gunde-Cimerman N."/>
            <person name="Song Z."/>
        </authorList>
    </citation>
    <scope>NUCLEOTIDE SEQUENCE</scope>
    <source>
        <strain evidence="3">EXF-8016</strain>
    </source>
</reference>
<dbReference type="AlphaFoldDB" id="A0A9P8G632"/>
<dbReference type="EMBL" id="JAHFYH010000197">
    <property type="protein sequence ID" value="KAH0209943.1"/>
    <property type="molecule type" value="Genomic_DNA"/>
</dbReference>
<keyword evidence="1" id="KW-0175">Coiled coil</keyword>
<organism evidence="3 4">
    <name type="scientific">Aureobasidium melanogenum</name>
    <name type="common">Aureobasidium pullulans var. melanogenum</name>
    <dbReference type="NCBI Taxonomy" id="46634"/>
    <lineage>
        <taxon>Eukaryota</taxon>
        <taxon>Fungi</taxon>
        <taxon>Dikarya</taxon>
        <taxon>Ascomycota</taxon>
        <taxon>Pezizomycotina</taxon>
        <taxon>Dothideomycetes</taxon>
        <taxon>Dothideomycetidae</taxon>
        <taxon>Dothideales</taxon>
        <taxon>Saccotheciaceae</taxon>
        <taxon>Aureobasidium</taxon>
    </lineage>
</organism>
<evidence type="ECO:0000256" key="2">
    <source>
        <dbReference type="SAM" id="MobiDB-lite"/>
    </source>
</evidence>
<comment type="caution">
    <text evidence="3">The sequence shown here is derived from an EMBL/GenBank/DDBJ whole genome shotgun (WGS) entry which is preliminary data.</text>
</comment>
<accession>A0A9P8G632</accession>
<reference evidence="3" key="2">
    <citation type="submission" date="2021-08" db="EMBL/GenBank/DDBJ databases">
        <authorList>
            <person name="Gostincar C."/>
            <person name="Sun X."/>
            <person name="Song Z."/>
            <person name="Gunde-Cimerman N."/>
        </authorList>
    </citation>
    <scope>NUCLEOTIDE SEQUENCE</scope>
    <source>
        <strain evidence="3">EXF-8016</strain>
    </source>
</reference>
<evidence type="ECO:0000256" key="1">
    <source>
        <dbReference type="SAM" id="Coils"/>
    </source>
</evidence>
<proteinExistence type="predicted"/>
<feature type="non-terminal residue" evidence="3">
    <location>
        <position position="144"/>
    </location>
</feature>
<dbReference type="Proteomes" id="UP000767238">
    <property type="component" value="Unassembled WGS sequence"/>
</dbReference>
<feature type="non-terminal residue" evidence="3">
    <location>
        <position position="1"/>
    </location>
</feature>
<evidence type="ECO:0000313" key="3">
    <source>
        <dbReference type="EMBL" id="KAH0209943.1"/>
    </source>
</evidence>